<organism evidence="1 2">
    <name type="scientific">Pluteus cervinus</name>
    <dbReference type="NCBI Taxonomy" id="181527"/>
    <lineage>
        <taxon>Eukaryota</taxon>
        <taxon>Fungi</taxon>
        <taxon>Dikarya</taxon>
        <taxon>Basidiomycota</taxon>
        <taxon>Agaricomycotina</taxon>
        <taxon>Agaricomycetes</taxon>
        <taxon>Agaricomycetidae</taxon>
        <taxon>Agaricales</taxon>
        <taxon>Pluteineae</taxon>
        <taxon>Pluteaceae</taxon>
        <taxon>Pluteus</taxon>
    </lineage>
</organism>
<dbReference type="Proteomes" id="UP000308600">
    <property type="component" value="Unassembled WGS sequence"/>
</dbReference>
<gene>
    <name evidence="1" type="ORF">BDN72DRAFT_271953</name>
</gene>
<proteinExistence type="predicted"/>
<dbReference type="EMBL" id="ML208280">
    <property type="protein sequence ID" value="TFK72963.1"/>
    <property type="molecule type" value="Genomic_DNA"/>
</dbReference>
<reference evidence="1 2" key="1">
    <citation type="journal article" date="2019" name="Nat. Ecol. Evol.">
        <title>Megaphylogeny resolves global patterns of mushroom evolution.</title>
        <authorList>
            <person name="Varga T."/>
            <person name="Krizsan K."/>
            <person name="Foldi C."/>
            <person name="Dima B."/>
            <person name="Sanchez-Garcia M."/>
            <person name="Sanchez-Ramirez S."/>
            <person name="Szollosi G.J."/>
            <person name="Szarkandi J.G."/>
            <person name="Papp V."/>
            <person name="Albert L."/>
            <person name="Andreopoulos W."/>
            <person name="Angelini C."/>
            <person name="Antonin V."/>
            <person name="Barry K.W."/>
            <person name="Bougher N.L."/>
            <person name="Buchanan P."/>
            <person name="Buyck B."/>
            <person name="Bense V."/>
            <person name="Catcheside P."/>
            <person name="Chovatia M."/>
            <person name="Cooper J."/>
            <person name="Damon W."/>
            <person name="Desjardin D."/>
            <person name="Finy P."/>
            <person name="Geml J."/>
            <person name="Haridas S."/>
            <person name="Hughes K."/>
            <person name="Justo A."/>
            <person name="Karasinski D."/>
            <person name="Kautmanova I."/>
            <person name="Kiss B."/>
            <person name="Kocsube S."/>
            <person name="Kotiranta H."/>
            <person name="LaButti K.M."/>
            <person name="Lechner B.E."/>
            <person name="Liimatainen K."/>
            <person name="Lipzen A."/>
            <person name="Lukacs Z."/>
            <person name="Mihaltcheva S."/>
            <person name="Morgado L.N."/>
            <person name="Niskanen T."/>
            <person name="Noordeloos M.E."/>
            <person name="Ohm R.A."/>
            <person name="Ortiz-Santana B."/>
            <person name="Ovrebo C."/>
            <person name="Racz N."/>
            <person name="Riley R."/>
            <person name="Savchenko A."/>
            <person name="Shiryaev A."/>
            <person name="Soop K."/>
            <person name="Spirin V."/>
            <person name="Szebenyi C."/>
            <person name="Tomsovsky M."/>
            <person name="Tulloss R.E."/>
            <person name="Uehling J."/>
            <person name="Grigoriev I.V."/>
            <person name="Vagvolgyi C."/>
            <person name="Papp T."/>
            <person name="Martin F.M."/>
            <person name="Miettinen O."/>
            <person name="Hibbett D.S."/>
            <person name="Nagy L.G."/>
        </authorList>
    </citation>
    <scope>NUCLEOTIDE SEQUENCE [LARGE SCALE GENOMIC DNA]</scope>
    <source>
        <strain evidence="1 2">NL-1719</strain>
    </source>
</reference>
<protein>
    <submittedName>
        <fullName evidence="1">DnaJ-domain-containing protein</fullName>
    </submittedName>
</protein>
<keyword evidence="2" id="KW-1185">Reference proteome</keyword>
<sequence length="430" mass="47124">MPVETELYDLLGVAPNASEAEIKKAYRKKAKEHHPDKNINDPEASQKFQEMAAAYEVLSDAQTRTVYDTHGMEGLTGQGGPAGMDPNDIFAQFFGSNMFGFDFQSGPSRRGKSDDVIPFDVTLEDLYNGKSVKLNMEKSIICSLCKGTGAKGSAKSKACATCDGKGWSFVQSHISPSRIGTSRVTCHDCNGAGEKLREKDRCKKCKGEKTVKENTRQDIFVEKGMSDRQRIILAGAGDQQPGVPPGDVIFVLKAAPHSSFERSGKDLLTHVTITLSEALLGFSRILITHLDGRGVRVASPPGKIIKPGESIVLRGEGMPVYKQPDQKGDLYVILDLEMPGPEWLASIDKTSLTPLLPPKKEDLQPLPEVVDEAKFEESDIVDVRSRSFPASAHFFDQDFTSQFGEGEDEDWVDEDENDDDYGPDANCPTQ</sequence>
<name>A0ACD3B4J6_9AGAR</name>
<evidence type="ECO:0000313" key="2">
    <source>
        <dbReference type="Proteomes" id="UP000308600"/>
    </source>
</evidence>
<accession>A0ACD3B4J6</accession>
<evidence type="ECO:0000313" key="1">
    <source>
        <dbReference type="EMBL" id="TFK72963.1"/>
    </source>
</evidence>